<evidence type="ECO:0000256" key="2">
    <source>
        <dbReference type="ARBA" id="ARBA00007935"/>
    </source>
</evidence>
<feature type="transmembrane region" description="Helical" evidence="8">
    <location>
        <begin position="210"/>
        <end position="231"/>
    </location>
</feature>
<evidence type="ECO:0000256" key="4">
    <source>
        <dbReference type="ARBA" id="ARBA00022475"/>
    </source>
</evidence>
<keyword evidence="5 8" id="KW-0812">Transmembrane</keyword>
<name>A0ABQ4UZ48_9HYPH</name>
<evidence type="ECO:0000256" key="7">
    <source>
        <dbReference type="ARBA" id="ARBA00023136"/>
    </source>
</evidence>
<gene>
    <name evidence="9" type="primary">yfiZ</name>
    <name evidence="9" type="ORF">BGCPKDLD_3700</name>
</gene>
<organism evidence="9 10">
    <name type="scientific">Methylorubrum suomiense</name>
    <dbReference type="NCBI Taxonomy" id="144191"/>
    <lineage>
        <taxon>Bacteria</taxon>
        <taxon>Pseudomonadati</taxon>
        <taxon>Pseudomonadota</taxon>
        <taxon>Alphaproteobacteria</taxon>
        <taxon>Hyphomicrobiales</taxon>
        <taxon>Methylobacteriaceae</taxon>
        <taxon>Methylorubrum</taxon>
    </lineage>
</organism>
<dbReference type="CDD" id="cd06550">
    <property type="entry name" value="TM_ABC_iron-siderophores_like"/>
    <property type="match status" value="1"/>
</dbReference>
<evidence type="ECO:0000256" key="8">
    <source>
        <dbReference type="SAM" id="Phobius"/>
    </source>
</evidence>
<dbReference type="Proteomes" id="UP001055093">
    <property type="component" value="Unassembled WGS sequence"/>
</dbReference>
<dbReference type="InterPro" id="IPR037294">
    <property type="entry name" value="ABC_BtuC-like"/>
</dbReference>
<feature type="transmembrane region" description="Helical" evidence="8">
    <location>
        <begin position="137"/>
        <end position="155"/>
    </location>
</feature>
<dbReference type="Pfam" id="PF01032">
    <property type="entry name" value="FecCD"/>
    <property type="match status" value="1"/>
</dbReference>
<accession>A0ABQ4UZ48</accession>
<comment type="subcellular location">
    <subcellularLocation>
        <location evidence="1">Cell membrane</location>
        <topology evidence="1">Multi-pass membrane protein</topology>
    </subcellularLocation>
</comment>
<dbReference type="InterPro" id="IPR000522">
    <property type="entry name" value="ABC_transptr_permease_BtuC"/>
</dbReference>
<protein>
    <submittedName>
        <fullName evidence="9">Siderophore transport system permease protein YfiZ</fullName>
    </submittedName>
</protein>
<feature type="transmembrane region" description="Helical" evidence="8">
    <location>
        <begin position="111"/>
        <end position="130"/>
    </location>
</feature>
<feature type="transmembrane region" description="Helical" evidence="8">
    <location>
        <begin position="298"/>
        <end position="320"/>
    </location>
</feature>
<comment type="similarity">
    <text evidence="2">Belongs to the binding-protein-dependent transport system permease family. FecCD subfamily.</text>
</comment>
<keyword evidence="7 8" id="KW-0472">Membrane</keyword>
<dbReference type="EMBL" id="BPRE01000012">
    <property type="protein sequence ID" value="GJE77099.1"/>
    <property type="molecule type" value="Genomic_DNA"/>
</dbReference>
<evidence type="ECO:0000256" key="1">
    <source>
        <dbReference type="ARBA" id="ARBA00004651"/>
    </source>
</evidence>
<comment type="caution">
    <text evidence="9">The sequence shown here is derived from an EMBL/GenBank/DDBJ whole genome shotgun (WGS) entry which is preliminary data.</text>
</comment>
<feature type="transmembrane region" description="Helical" evidence="8">
    <location>
        <begin position="25"/>
        <end position="45"/>
    </location>
</feature>
<keyword evidence="3" id="KW-0813">Transport</keyword>
<dbReference type="SUPFAM" id="SSF81345">
    <property type="entry name" value="ABC transporter involved in vitamin B12 uptake, BtuC"/>
    <property type="match status" value="1"/>
</dbReference>
<keyword evidence="4" id="KW-1003">Cell membrane</keyword>
<dbReference type="Gene3D" id="1.10.3470.10">
    <property type="entry name" value="ABC transporter involved in vitamin B12 uptake, BtuC"/>
    <property type="match status" value="1"/>
</dbReference>
<reference evidence="9" key="1">
    <citation type="journal article" date="2021" name="Front. Microbiol.">
        <title>Comprehensive Comparative Genomics and Phenotyping of Methylobacterium Species.</title>
        <authorList>
            <person name="Alessa O."/>
            <person name="Ogura Y."/>
            <person name="Fujitani Y."/>
            <person name="Takami H."/>
            <person name="Hayashi T."/>
            <person name="Sahin N."/>
            <person name="Tani A."/>
        </authorList>
    </citation>
    <scope>NUCLEOTIDE SEQUENCE</scope>
    <source>
        <strain evidence="9">DSM 14458</strain>
    </source>
</reference>
<evidence type="ECO:0000313" key="10">
    <source>
        <dbReference type="Proteomes" id="UP001055093"/>
    </source>
</evidence>
<evidence type="ECO:0000256" key="5">
    <source>
        <dbReference type="ARBA" id="ARBA00022692"/>
    </source>
</evidence>
<dbReference type="PANTHER" id="PTHR30472">
    <property type="entry name" value="FERRIC ENTEROBACTIN TRANSPORT SYSTEM PERMEASE PROTEIN"/>
    <property type="match status" value="1"/>
</dbReference>
<sequence length="352" mass="35131">MSAEPTATDAAAPAARPRRRGGPTLGILMLGILVVAALALASLAIGSRPIGLRSVAAALVAYDRADDLHLIVREVRLPRMIVAVLAGAALGMAGAMMQALTRNPLAEPGLLGINGGAATAVVLGVSLFHLAHVSHYVLCAAVGAGLAGVAVFALGRAGETGINPVRLLLAGAGISVTLAAVTGLVVLNAPPTVFEGFRTWMAGSLERSGFEAAVVLVVAVSAGLAVVLAHVDSLNALALGDDLGQALGADPRRVWLLSCLSVMILAGAATAAAGPIGFVGLIAPHLARAVAGPDQRRILAFSALFAAALLLGADMAGRVIAAPSEVPAGIVTALLGGPFFVAAVRRFRVGGR</sequence>
<proteinExistence type="inferred from homology"/>
<evidence type="ECO:0000313" key="9">
    <source>
        <dbReference type="EMBL" id="GJE77099.1"/>
    </source>
</evidence>
<evidence type="ECO:0000256" key="6">
    <source>
        <dbReference type="ARBA" id="ARBA00022989"/>
    </source>
</evidence>
<dbReference type="PANTHER" id="PTHR30472:SF1">
    <property type="entry name" value="FE(3+) DICITRATE TRANSPORT SYSTEM PERMEASE PROTEIN FECC-RELATED"/>
    <property type="match status" value="1"/>
</dbReference>
<feature type="transmembrane region" description="Helical" evidence="8">
    <location>
        <begin position="326"/>
        <end position="344"/>
    </location>
</feature>
<keyword evidence="6 8" id="KW-1133">Transmembrane helix</keyword>
<reference evidence="9" key="2">
    <citation type="submission" date="2021-08" db="EMBL/GenBank/DDBJ databases">
        <authorList>
            <person name="Tani A."/>
            <person name="Ola A."/>
            <person name="Ogura Y."/>
            <person name="Katsura K."/>
            <person name="Hayashi T."/>
        </authorList>
    </citation>
    <scope>NUCLEOTIDE SEQUENCE</scope>
    <source>
        <strain evidence="9">DSM 14458</strain>
    </source>
</reference>
<evidence type="ECO:0000256" key="3">
    <source>
        <dbReference type="ARBA" id="ARBA00022448"/>
    </source>
</evidence>
<feature type="transmembrane region" description="Helical" evidence="8">
    <location>
        <begin position="167"/>
        <end position="189"/>
    </location>
</feature>
<feature type="transmembrane region" description="Helical" evidence="8">
    <location>
        <begin position="80"/>
        <end position="99"/>
    </location>
</feature>
<feature type="transmembrane region" description="Helical" evidence="8">
    <location>
        <begin position="255"/>
        <end position="286"/>
    </location>
</feature>
<keyword evidence="10" id="KW-1185">Reference proteome</keyword>